<proteinExistence type="predicted"/>
<evidence type="ECO:0000313" key="2">
    <source>
        <dbReference type="Proteomes" id="UP000051681"/>
    </source>
</evidence>
<protein>
    <submittedName>
        <fullName evidence="1">Uncharacterized protein</fullName>
    </submittedName>
</protein>
<dbReference type="OrthoDB" id="7816979at2"/>
<dbReference type="RefSeq" id="WP_058317880.1">
    <property type="nucleotide sequence ID" value="NZ_CYSF01000006.1"/>
</dbReference>
<gene>
    <name evidence="1" type="ORF">TM5383_00939</name>
</gene>
<sequence length="292" mass="33459">MQVILHAGAHNTDDERLVRCLLKNRDDFLKRGISVPRPTAYRRLIRDVLHAMEQGPLAMDARETILEEVLDGADHPDRVLLSNENFFSVPKVAINKGVFYPGAEVKLARFCQLFDQDNVELYLAIRNPATFLPAVFDQAPTPDFLDFMGGADPRHLRWSELFTRLRQAVPNVPIHVWCNEDSPLLWANLVREMAGLEHNEKITGGFDLLSEIMSKDGMQRFRGYLKKHPNMNEMQKRRVIAAFLDKFALDEELEQEVDLPGWDDAMIDSLSDIYDEDVYDISRIPGVTLIEP</sequence>
<name>A0A0P1GN23_9RHOB</name>
<dbReference type="EMBL" id="CYSF01000006">
    <property type="protein sequence ID" value="CUH83738.1"/>
    <property type="molecule type" value="Genomic_DNA"/>
</dbReference>
<organism evidence="1 2">
    <name type="scientific">Thalassovita mediterranea</name>
    <dbReference type="NCBI Taxonomy" id="340021"/>
    <lineage>
        <taxon>Bacteria</taxon>
        <taxon>Pseudomonadati</taxon>
        <taxon>Pseudomonadota</taxon>
        <taxon>Alphaproteobacteria</taxon>
        <taxon>Rhodobacterales</taxon>
        <taxon>Roseobacteraceae</taxon>
        <taxon>Thalassovita</taxon>
    </lineage>
</organism>
<dbReference type="STRING" id="340021.TM5383_00939"/>
<reference evidence="1 2" key="1">
    <citation type="submission" date="2015-09" db="EMBL/GenBank/DDBJ databases">
        <authorList>
            <consortium name="Swine Surveillance"/>
        </authorList>
    </citation>
    <scope>NUCLEOTIDE SEQUENCE [LARGE SCALE GENOMIC DNA]</scope>
    <source>
        <strain evidence="1 2">CECT 8383</strain>
    </source>
</reference>
<dbReference type="Proteomes" id="UP000051681">
    <property type="component" value="Unassembled WGS sequence"/>
</dbReference>
<accession>A0A0P1GN23</accession>
<dbReference type="AlphaFoldDB" id="A0A0P1GN23"/>
<keyword evidence="2" id="KW-1185">Reference proteome</keyword>
<evidence type="ECO:0000313" key="1">
    <source>
        <dbReference type="EMBL" id="CUH83738.1"/>
    </source>
</evidence>